<dbReference type="EMBL" id="DTGA01000036">
    <property type="protein sequence ID" value="HGB30545.1"/>
    <property type="molecule type" value="Genomic_DNA"/>
</dbReference>
<proteinExistence type="predicted"/>
<name>A0A7C3WLM2_9BACT</name>
<protein>
    <submittedName>
        <fullName evidence="1">Uncharacterized protein</fullName>
    </submittedName>
</protein>
<reference evidence="1" key="1">
    <citation type="journal article" date="2020" name="mSystems">
        <title>Genome- and Community-Level Interaction Insights into Carbon Utilization and Element Cycling Functions of Hydrothermarchaeota in Hydrothermal Sediment.</title>
        <authorList>
            <person name="Zhou Z."/>
            <person name="Liu Y."/>
            <person name="Xu W."/>
            <person name="Pan J."/>
            <person name="Luo Z.H."/>
            <person name="Li M."/>
        </authorList>
    </citation>
    <scope>NUCLEOTIDE SEQUENCE [LARGE SCALE GENOMIC DNA]</scope>
    <source>
        <strain evidence="1">SpSt-751</strain>
    </source>
</reference>
<evidence type="ECO:0000313" key="1">
    <source>
        <dbReference type="EMBL" id="HGB30545.1"/>
    </source>
</evidence>
<sequence>MKIKLYSIDNFYVSPVKDNYLAILKRIDNLLEFFNSKVETLQGMRKKILLNKYYTSIDVFEIDSLEELKNWDKKDWTEKDFPF</sequence>
<organism evidence="1">
    <name type="scientific">Dictyoglomus turgidum</name>
    <dbReference type="NCBI Taxonomy" id="513050"/>
    <lineage>
        <taxon>Bacteria</taxon>
        <taxon>Pseudomonadati</taxon>
        <taxon>Dictyoglomota</taxon>
        <taxon>Dictyoglomia</taxon>
        <taxon>Dictyoglomales</taxon>
        <taxon>Dictyoglomaceae</taxon>
        <taxon>Dictyoglomus</taxon>
    </lineage>
</organism>
<comment type="caution">
    <text evidence="1">The sequence shown here is derived from an EMBL/GenBank/DDBJ whole genome shotgun (WGS) entry which is preliminary data.</text>
</comment>
<accession>A0A7C3WLM2</accession>
<gene>
    <name evidence="1" type="ORF">ENV35_01550</name>
</gene>
<dbReference type="AlphaFoldDB" id="A0A7C3WLM2"/>